<feature type="transmembrane region" description="Helical" evidence="1">
    <location>
        <begin position="78"/>
        <end position="97"/>
    </location>
</feature>
<name>A0ABY7TXT0_9SPHN</name>
<keyword evidence="3" id="KW-1185">Reference proteome</keyword>
<dbReference type="RefSeq" id="WP_273617043.1">
    <property type="nucleotide sequence ID" value="NZ_CP117417.1"/>
</dbReference>
<sequence length="137" mass="14570">MARQQRMIAIGLVLWNAAGVAMWALQSSTSPETLAQGDKVQIEVWRAMPLWAWIAYAVASWSGLLGAVALLLQRRVAVWLFAASVIAIVAQFSYALVLSPLVQAKGPGVIAFPVVILIVALGSMAYAHAAAGRDLLS</sequence>
<reference evidence="2 3" key="1">
    <citation type="submission" date="2023-02" db="EMBL/GenBank/DDBJ databases">
        <title>Genome sequence of Novosphingobium humi KACC 19094.</title>
        <authorList>
            <person name="Kim S."/>
            <person name="Heo J."/>
            <person name="Kwon S.-W."/>
        </authorList>
    </citation>
    <scope>NUCLEOTIDE SEQUENCE [LARGE SCALE GENOMIC DNA]</scope>
    <source>
        <strain evidence="2 3">KACC 19094</strain>
    </source>
</reference>
<dbReference type="Proteomes" id="UP001218231">
    <property type="component" value="Chromosome"/>
</dbReference>
<evidence type="ECO:0000256" key="1">
    <source>
        <dbReference type="SAM" id="Phobius"/>
    </source>
</evidence>
<keyword evidence="1" id="KW-1133">Transmembrane helix</keyword>
<organism evidence="2 3">
    <name type="scientific">Novosphingobium humi</name>
    <dbReference type="NCBI Taxonomy" id="2282397"/>
    <lineage>
        <taxon>Bacteria</taxon>
        <taxon>Pseudomonadati</taxon>
        <taxon>Pseudomonadota</taxon>
        <taxon>Alphaproteobacteria</taxon>
        <taxon>Sphingomonadales</taxon>
        <taxon>Sphingomonadaceae</taxon>
        <taxon>Novosphingobium</taxon>
    </lineage>
</organism>
<keyword evidence="1" id="KW-0472">Membrane</keyword>
<keyword evidence="2" id="KW-0813">Transport</keyword>
<keyword evidence="1" id="KW-0812">Transmembrane</keyword>
<accession>A0ABY7TXT0</accession>
<proteinExistence type="predicted"/>
<gene>
    <name evidence="2" type="ORF">PQ457_11865</name>
</gene>
<evidence type="ECO:0000313" key="2">
    <source>
        <dbReference type="EMBL" id="WCT76629.1"/>
    </source>
</evidence>
<keyword evidence="2" id="KW-0762">Sugar transport</keyword>
<evidence type="ECO:0000313" key="3">
    <source>
        <dbReference type="Proteomes" id="UP001218231"/>
    </source>
</evidence>
<protein>
    <submittedName>
        <fullName evidence="2">Sugar transporter</fullName>
    </submittedName>
</protein>
<feature type="transmembrane region" description="Helical" evidence="1">
    <location>
        <begin position="50"/>
        <end position="71"/>
    </location>
</feature>
<dbReference type="EMBL" id="CP117417">
    <property type="protein sequence ID" value="WCT76629.1"/>
    <property type="molecule type" value="Genomic_DNA"/>
</dbReference>
<feature type="transmembrane region" description="Helical" evidence="1">
    <location>
        <begin position="109"/>
        <end position="131"/>
    </location>
</feature>
<feature type="transmembrane region" description="Helical" evidence="1">
    <location>
        <begin position="7"/>
        <end position="25"/>
    </location>
</feature>